<proteinExistence type="predicted"/>
<evidence type="ECO:0000313" key="2">
    <source>
        <dbReference type="EMBL" id="MCI80377.1"/>
    </source>
</evidence>
<dbReference type="Proteomes" id="UP000265520">
    <property type="component" value="Unassembled WGS sequence"/>
</dbReference>
<feature type="non-terminal residue" evidence="2">
    <location>
        <position position="57"/>
    </location>
</feature>
<evidence type="ECO:0000256" key="1">
    <source>
        <dbReference type="SAM" id="MobiDB-lite"/>
    </source>
</evidence>
<accession>A0A392UX04</accession>
<protein>
    <submittedName>
        <fullName evidence="2">Uncharacterized protein</fullName>
    </submittedName>
</protein>
<organism evidence="2 3">
    <name type="scientific">Trifolium medium</name>
    <dbReference type="NCBI Taxonomy" id="97028"/>
    <lineage>
        <taxon>Eukaryota</taxon>
        <taxon>Viridiplantae</taxon>
        <taxon>Streptophyta</taxon>
        <taxon>Embryophyta</taxon>
        <taxon>Tracheophyta</taxon>
        <taxon>Spermatophyta</taxon>
        <taxon>Magnoliopsida</taxon>
        <taxon>eudicotyledons</taxon>
        <taxon>Gunneridae</taxon>
        <taxon>Pentapetalae</taxon>
        <taxon>rosids</taxon>
        <taxon>fabids</taxon>
        <taxon>Fabales</taxon>
        <taxon>Fabaceae</taxon>
        <taxon>Papilionoideae</taxon>
        <taxon>50 kb inversion clade</taxon>
        <taxon>NPAAA clade</taxon>
        <taxon>Hologalegina</taxon>
        <taxon>IRL clade</taxon>
        <taxon>Trifolieae</taxon>
        <taxon>Trifolium</taxon>
    </lineage>
</organism>
<reference evidence="2 3" key="1">
    <citation type="journal article" date="2018" name="Front. Plant Sci.">
        <title>Red Clover (Trifolium pratense) and Zigzag Clover (T. medium) - A Picture of Genomic Similarities and Differences.</title>
        <authorList>
            <person name="Dluhosova J."/>
            <person name="Istvanek J."/>
            <person name="Nedelnik J."/>
            <person name="Repkova J."/>
        </authorList>
    </citation>
    <scope>NUCLEOTIDE SEQUENCE [LARGE SCALE GENOMIC DNA]</scope>
    <source>
        <strain evidence="3">cv. 10/8</strain>
        <tissue evidence="2">Leaf</tissue>
    </source>
</reference>
<name>A0A392UX04_9FABA</name>
<feature type="region of interest" description="Disordered" evidence="1">
    <location>
        <begin position="1"/>
        <end position="44"/>
    </location>
</feature>
<feature type="compositionally biased region" description="Basic and acidic residues" evidence="1">
    <location>
        <begin position="1"/>
        <end position="10"/>
    </location>
</feature>
<dbReference type="EMBL" id="LXQA010994572">
    <property type="protein sequence ID" value="MCI80377.1"/>
    <property type="molecule type" value="Genomic_DNA"/>
</dbReference>
<feature type="compositionally biased region" description="Basic and acidic residues" evidence="1">
    <location>
        <begin position="20"/>
        <end position="29"/>
    </location>
</feature>
<dbReference type="AlphaFoldDB" id="A0A392UX04"/>
<sequence length="57" mass="6420">MEGDEEHVMNTDEFINSSAEYEHTTRLEDSHDDEGTSVSKPPSRICLPAEVLQSLKN</sequence>
<evidence type="ECO:0000313" key="3">
    <source>
        <dbReference type="Proteomes" id="UP000265520"/>
    </source>
</evidence>
<comment type="caution">
    <text evidence="2">The sequence shown here is derived from an EMBL/GenBank/DDBJ whole genome shotgun (WGS) entry which is preliminary data.</text>
</comment>
<keyword evidence="3" id="KW-1185">Reference proteome</keyword>